<evidence type="ECO:0000256" key="1">
    <source>
        <dbReference type="ARBA" id="ARBA00004448"/>
    </source>
</evidence>
<dbReference type="GO" id="GO:0005743">
    <property type="term" value="C:mitochondrial inner membrane"/>
    <property type="evidence" value="ECO:0007669"/>
    <property type="project" value="UniProtKB-SubCell"/>
</dbReference>
<sequence>MSSATPPRTMQRRKAAEPPPWLHFAAGGIGGMCGAIITSPLDVVKTRLQSDLYRHRATFRVPYRGALGMLANGAYQFVDTSRLLMEISVREGSSALFKGLGPTLVGVIPARAINFYAYGNGKRFLTEYFGEESAFVHLTAAAQAGIITATATNPIWVVKTRLQLESQLREAQTRKARAEAIGKVIPTSSRLPSHLPYRTISTSSRMRSQFFQSSPPPAHPGTNALRMASHIVRKEGVAGLYRGLSASYLGVSESTIQWVLYERLKRIQRRPQERPTWAQTIGSAGTAKLVATVITYPHEVIRTRLRQQPEHGVQKYRNLVQTFRVVLQEEGAMAFYGGLSAHLMRVIPNAIVTFSIYEFVLLLGSQYRHVF</sequence>
<dbReference type="PRINTS" id="PR00926">
    <property type="entry name" value="MITOCARRIER"/>
</dbReference>
<keyword evidence="7" id="KW-0496">Mitochondrion</keyword>
<keyword evidence="6 11" id="KW-1133">Transmembrane helix</keyword>
<keyword evidence="4" id="KW-0677">Repeat</keyword>
<evidence type="ECO:0000313" key="13">
    <source>
        <dbReference type="Proteomes" id="UP000269793"/>
    </source>
</evidence>
<dbReference type="PANTHER" id="PTHR45829:SF4">
    <property type="entry name" value="MITOCHONDRIAL CARRIER PROTEIN RIM2"/>
    <property type="match status" value="1"/>
</dbReference>
<dbReference type="Pfam" id="PF00153">
    <property type="entry name" value="Mito_carr"/>
    <property type="match status" value="4"/>
</dbReference>
<dbReference type="OrthoDB" id="269120at2759"/>
<dbReference type="GO" id="GO:0015218">
    <property type="term" value="F:pyrimidine nucleotide transmembrane transporter activity"/>
    <property type="evidence" value="ECO:0007669"/>
    <property type="project" value="InterPro"/>
</dbReference>
<dbReference type="EMBL" id="CP033151">
    <property type="protein sequence ID" value="AYO43627.1"/>
    <property type="molecule type" value="Genomic_DNA"/>
</dbReference>
<keyword evidence="5" id="KW-0999">Mitochondrion inner membrane</keyword>
<feature type="repeat" description="Solcar" evidence="9">
    <location>
        <begin position="275"/>
        <end position="363"/>
    </location>
</feature>
<dbReference type="Gene3D" id="1.50.40.10">
    <property type="entry name" value="Mitochondrial carrier domain"/>
    <property type="match status" value="2"/>
</dbReference>
<dbReference type="VEuPathDB" id="FungiDB:DNF11_2677"/>
<dbReference type="STRING" id="425264.A0A3G2SBI8"/>
<dbReference type="PANTHER" id="PTHR45829">
    <property type="entry name" value="MITOCHONDRIAL CARRIER PROTEIN RIM2"/>
    <property type="match status" value="1"/>
</dbReference>
<organism evidence="12 13">
    <name type="scientific">Malassezia restricta (strain ATCC 96810 / NBRC 103918 / CBS 7877)</name>
    <name type="common">Seborrheic dermatitis infection agent</name>
    <dbReference type="NCBI Taxonomy" id="425264"/>
    <lineage>
        <taxon>Eukaryota</taxon>
        <taxon>Fungi</taxon>
        <taxon>Dikarya</taxon>
        <taxon>Basidiomycota</taxon>
        <taxon>Ustilaginomycotina</taxon>
        <taxon>Malasseziomycetes</taxon>
        <taxon>Malasseziales</taxon>
        <taxon>Malasseziaceae</taxon>
        <taxon>Malassezia</taxon>
    </lineage>
</organism>
<evidence type="ECO:0000256" key="5">
    <source>
        <dbReference type="ARBA" id="ARBA00022792"/>
    </source>
</evidence>
<reference evidence="12 13" key="1">
    <citation type="submission" date="2018-10" db="EMBL/GenBank/DDBJ databases">
        <title>Complete genome sequence of Malassezia restricta CBS 7877.</title>
        <authorList>
            <person name="Morand S.C."/>
            <person name="Bertignac M."/>
            <person name="Iltis A."/>
            <person name="Kolder I."/>
            <person name="Pirovano W."/>
            <person name="Jourdain R."/>
            <person name="Clavaud C."/>
        </authorList>
    </citation>
    <scope>NUCLEOTIDE SEQUENCE [LARGE SCALE GENOMIC DNA]</scope>
    <source>
        <strain evidence="12 13">CBS 7877</strain>
    </source>
</reference>
<evidence type="ECO:0000256" key="9">
    <source>
        <dbReference type="PROSITE-ProRule" id="PRU00282"/>
    </source>
</evidence>
<keyword evidence="2 10" id="KW-0813">Transport</keyword>
<gene>
    <name evidence="12" type="ORF">DNF11_2677</name>
</gene>
<keyword evidence="3 9" id="KW-0812">Transmembrane</keyword>
<proteinExistence type="inferred from homology"/>
<evidence type="ECO:0000256" key="3">
    <source>
        <dbReference type="ARBA" id="ARBA00022692"/>
    </source>
</evidence>
<evidence type="ECO:0000256" key="10">
    <source>
        <dbReference type="RuleBase" id="RU000488"/>
    </source>
</evidence>
<dbReference type="SUPFAM" id="SSF103506">
    <property type="entry name" value="Mitochondrial carrier"/>
    <property type="match status" value="1"/>
</dbReference>
<keyword evidence="8 9" id="KW-0472">Membrane</keyword>
<accession>A0A3G2SBI8</accession>
<feature type="repeat" description="Solcar" evidence="9">
    <location>
        <begin position="18"/>
        <end position="124"/>
    </location>
</feature>
<feature type="transmembrane region" description="Helical" evidence="11">
    <location>
        <begin position="21"/>
        <end position="41"/>
    </location>
</feature>
<dbReference type="InterPro" id="IPR023395">
    <property type="entry name" value="MCP_dom_sf"/>
</dbReference>
<protein>
    <recommendedName>
        <fullName evidence="14">Mitochondrial carrier</fullName>
    </recommendedName>
</protein>
<dbReference type="PROSITE" id="PS50920">
    <property type="entry name" value="SOLCAR"/>
    <property type="match status" value="3"/>
</dbReference>
<dbReference type="GO" id="GO:1990519">
    <property type="term" value="P:pyrimidine nucleotide import into mitochondrion"/>
    <property type="evidence" value="ECO:0007669"/>
    <property type="project" value="TreeGrafter"/>
</dbReference>
<evidence type="ECO:0000256" key="11">
    <source>
        <dbReference type="SAM" id="Phobius"/>
    </source>
</evidence>
<keyword evidence="13" id="KW-1185">Reference proteome</keyword>
<evidence type="ECO:0000313" key="12">
    <source>
        <dbReference type="EMBL" id="AYO43627.1"/>
    </source>
</evidence>
<dbReference type="InterPro" id="IPR049562">
    <property type="entry name" value="SLC25A33/36-like"/>
</dbReference>
<comment type="subcellular location">
    <subcellularLocation>
        <location evidence="1">Mitochondrion inner membrane</location>
        <topology evidence="1">Multi-pass membrane protein</topology>
    </subcellularLocation>
</comment>
<dbReference type="InterPro" id="IPR002067">
    <property type="entry name" value="MCP"/>
</dbReference>
<evidence type="ECO:0000256" key="4">
    <source>
        <dbReference type="ARBA" id="ARBA00022737"/>
    </source>
</evidence>
<evidence type="ECO:0000256" key="7">
    <source>
        <dbReference type="ARBA" id="ARBA00023128"/>
    </source>
</evidence>
<evidence type="ECO:0000256" key="2">
    <source>
        <dbReference type="ARBA" id="ARBA00022448"/>
    </source>
</evidence>
<evidence type="ECO:0000256" key="8">
    <source>
        <dbReference type="ARBA" id="ARBA00023136"/>
    </source>
</evidence>
<dbReference type="InterPro" id="IPR018108">
    <property type="entry name" value="MCP_transmembrane"/>
</dbReference>
<dbReference type="Proteomes" id="UP000269793">
    <property type="component" value="Chromosome IV"/>
</dbReference>
<evidence type="ECO:0000256" key="6">
    <source>
        <dbReference type="ARBA" id="ARBA00022989"/>
    </source>
</evidence>
<comment type="similarity">
    <text evidence="10">Belongs to the mitochondrial carrier (TC 2.A.29) family.</text>
</comment>
<name>A0A3G2SBI8_MALR7</name>
<dbReference type="AlphaFoldDB" id="A0A3G2SBI8"/>
<evidence type="ECO:0008006" key="14">
    <source>
        <dbReference type="Google" id="ProtNLM"/>
    </source>
</evidence>
<feature type="repeat" description="Solcar" evidence="9">
    <location>
        <begin position="132"/>
        <end position="267"/>
    </location>
</feature>